<name>A0A562QBJ6_9BACI</name>
<dbReference type="GO" id="GO:0019290">
    <property type="term" value="P:siderophore biosynthetic process"/>
    <property type="evidence" value="ECO:0007669"/>
    <property type="project" value="InterPro"/>
</dbReference>
<dbReference type="AlphaFoldDB" id="A0A562QBJ6"/>
<organism evidence="5 6">
    <name type="scientific">Halalkalibacter nanhaiisediminis</name>
    <dbReference type="NCBI Taxonomy" id="688079"/>
    <lineage>
        <taxon>Bacteria</taxon>
        <taxon>Bacillati</taxon>
        <taxon>Bacillota</taxon>
        <taxon>Bacilli</taxon>
        <taxon>Bacillales</taxon>
        <taxon>Bacillaceae</taxon>
        <taxon>Halalkalibacter</taxon>
    </lineage>
</organism>
<comment type="similarity">
    <text evidence="2">Belongs to the IucA/IucC family.</text>
</comment>
<dbReference type="GO" id="GO:0016881">
    <property type="term" value="F:acid-amino acid ligase activity"/>
    <property type="evidence" value="ECO:0007669"/>
    <property type="project" value="UniProtKB-ARBA"/>
</dbReference>
<dbReference type="InterPro" id="IPR007310">
    <property type="entry name" value="Aerobactin_biosyn_IucA/IucC_N"/>
</dbReference>
<dbReference type="EMBL" id="VLKZ01000010">
    <property type="protein sequence ID" value="TWI54112.1"/>
    <property type="molecule type" value="Genomic_DNA"/>
</dbReference>
<evidence type="ECO:0000313" key="5">
    <source>
        <dbReference type="EMBL" id="TWI54112.1"/>
    </source>
</evidence>
<dbReference type="OrthoDB" id="2989563at2"/>
<dbReference type="Pfam" id="PF04183">
    <property type="entry name" value="IucA_IucC"/>
    <property type="match status" value="1"/>
</dbReference>
<feature type="domain" description="Aerobactin siderophore biosynthesis IucA/IucC-like C-terminal" evidence="4">
    <location>
        <begin position="426"/>
        <end position="586"/>
    </location>
</feature>
<evidence type="ECO:0000256" key="2">
    <source>
        <dbReference type="ARBA" id="ARBA00007832"/>
    </source>
</evidence>
<sequence length="613" mass="71197">MNFKQIAENATMQSFLNCYLRETVEHHLIDKKKVPDALSVRLTDHNQVKQIINCKLSNQGINLYIPLTYWSVTGRHIFSFPLYYSLSADTSQLFELDYITLVSMIIKELHLKANAASNNISGNQDELMMRVILSCQNINQFIQERHKESNRLYKADMSFIEAEQALLFGHLLHPTPKSRQGISEWDAPFYSPELKGQFNLHYFRLHMSMVKYGSALEDTTMNLIKQQLKEDPHVTSEFKMNYCQEDEYALIPIHPWQAEFLMRKPKVQKLMEQGLIENLGRQGRAFYPTSSVRTVYHPEAKYMLKFSLNVKITNSLRVNKQMELERGVEVKKLLDGKIGKDLRNKYPNFRIISDPAFITVSIEGEKESGFEVILRENPFHLNQGQNATPIASLCQDSINGQTSRLAEIIKQLAEKEGRSTSDVSLDWFRRYLDLSLKPIIWLFSTYGIALEAHQQNSVIQLKEGYPEHFFYRDNQGYYFCQSYYERLNKLLPGISEKSKTICSDEIADERLRYYFYYNHLLGLVNTFGVGKLIDERKLLQEIKNALLSIKIPKESSSQFIKSLLTYDKLSCKANLLTRFHDMDELTGSLETQSVYIEIDNPLTKMELVTSEVF</sequence>
<dbReference type="PANTHER" id="PTHR34384:SF5">
    <property type="entry name" value="L-2,3-DIAMINOPROPANOATE--CITRATE LIGASE"/>
    <property type="match status" value="1"/>
</dbReference>
<dbReference type="Pfam" id="PF06276">
    <property type="entry name" value="FhuF"/>
    <property type="match status" value="1"/>
</dbReference>
<reference evidence="5 6" key="1">
    <citation type="journal article" date="2015" name="Stand. Genomic Sci.">
        <title>Genomic Encyclopedia of Bacterial and Archaeal Type Strains, Phase III: the genomes of soil and plant-associated and newly described type strains.</title>
        <authorList>
            <person name="Whitman W.B."/>
            <person name="Woyke T."/>
            <person name="Klenk H.P."/>
            <person name="Zhou Y."/>
            <person name="Lilburn T.G."/>
            <person name="Beck B.J."/>
            <person name="De Vos P."/>
            <person name="Vandamme P."/>
            <person name="Eisen J.A."/>
            <person name="Garrity G."/>
            <person name="Hugenholtz P."/>
            <person name="Kyrpides N.C."/>
        </authorList>
    </citation>
    <scope>NUCLEOTIDE SEQUENCE [LARGE SCALE GENOMIC DNA]</scope>
    <source>
        <strain evidence="5 6">CGMCC 1.10116</strain>
    </source>
</reference>
<evidence type="ECO:0000259" key="3">
    <source>
        <dbReference type="Pfam" id="PF04183"/>
    </source>
</evidence>
<comment type="caution">
    <text evidence="5">The sequence shown here is derived from an EMBL/GenBank/DDBJ whole genome shotgun (WGS) entry which is preliminary data.</text>
</comment>
<comment type="pathway">
    <text evidence="1">Siderophore biosynthesis.</text>
</comment>
<accession>A0A562QBJ6</accession>
<dbReference type="Proteomes" id="UP000315711">
    <property type="component" value="Unassembled WGS sequence"/>
</dbReference>
<dbReference type="Gene3D" id="1.10.510.40">
    <property type="match status" value="1"/>
</dbReference>
<evidence type="ECO:0000259" key="4">
    <source>
        <dbReference type="Pfam" id="PF06276"/>
    </source>
</evidence>
<evidence type="ECO:0000256" key="1">
    <source>
        <dbReference type="ARBA" id="ARBA00004924"/>
    </source>
</evidence>
<feature type="domain" description="Aerobactin siderophore biosynthesis IucA/IucC N-terminal" evidence="3">
    <location>
        <begin position="158"/>
        <end position="395"/>
    </location>
</feature>
<evidence type="ECO:0000313" key="6">
    <source>
        <dbReference type="Proteomes" id="UP000315711"/>
    </source>
</evidence>
<protein>
    <submittedName>
        <fullName evidence="5">Siderophore synthetase component</fullName>
    </submittedName>
</protein>
<proteinExistence type="inferred from homology"/>
<dbReference type="InterPro" id="IPR022770">
    <property type="entry name" value="IucA/IucC-like_C"/>
</dbReference>
<dbReference type="InterPro" id="IPR037455">
    <property type="entry name" value="LucA/IucC-like"/>
</dbReference>
<keyword evidence="6" id="KW-1185">Reference proteome</keyword>
<gene>
    <name evidence="5" type="ORF">IQ10_03215</name>
</gene>
<dbReference type="PANTHER" id="PTHR34384">
    <property type="entry name" value="L-2,3-DIAMINOPROPANOATE--CITRATE LIGASE"/>
    <property type="match status" value="1"/>
</dbReference>
<dbReference type="RefSeq" id="WP_144451429.1">
    <property type="nucleotide sequence ID" value="NZ_VLKZ01000010.1"/>
</dbReference>